<feature type="transmembrane region" description="Helical" evidence="7">
    <location>
        <begin position="309"/>
        <end position="332"/>
    </location>
</feature>
<evidence type="ECO:0000259" key="8">
    <source>
        <dbReference type="Pfam" id="PF02687"/>
    </source>
</evidence>
<evidence type="ECO:0000256" key="4">
    <source>
        <dbReference type="ARBA" id="ARBA00022989"/>
    </source>
</evidence>
<keyword evidence="3 7" id="KW-0812">Transmembrane</keyword>
<feature type="transmembrane region" description="Helical" evidence="7">
    <location>
        <begin position="20"/>
        <end position="43"/>
    </location>
</feature>
<dbReference type="EMBL" id="JAYKOT010000001">
    <property type="protein sequence ID" value="MEB3428716.1"/>
    <property type="molecule type" value="Genomic_DNA"/>
</dbReference>
<name>A0AAW9MRW1_9FIRM</name>
<protein>
    <submittedName>
        <fullName evidence="9">FtsX-like permease family protein</fullName>
    </submittedName>
</protein>
<organism evidence="9 10">
    <name type="scientific">Citroniella saccharovorans</name>
    <dbReference type="NCBI Taxonomy" id="2053367"/>
    <lineage>
        <taxon>Bacteria</taxon>
        <taxon>Bacillati</taxon>
        <taxon>Bacillota</taxon>
        <taxon>Tissierellia</taxon>
        <taxon>Tissierellales</taxon>
        <taxon>Peptoniphilaceae</taxon>
        <taxon>Citroniella</taxon>
    </lineage>
</organism>
<dbReference type="GO" id="GO:0005886">
    <property type="term" value="C:plasma membrane"/>
    <property type="evidence" value="ECO:0007669"/>
    <property type="project" value="UniProtKB-SubCell"/>
</dbReference>
<reference evidence="9 10" key="1">
    <citation type="submission" date="2024-01" db="EMBL/GenBank/DDBJ databases">
        <title>Complete genome sequence of Citroniella saccharovorans strain M6.X9, isolated from human fecal sample.</title>
        <authorList>
            <person name="Cheng G."/>
            <person name="Westerholm M."/>
            <person name="Schnurer A."/>
        </authorList>
    </citation>
    <scope>NUCLEOTIDE SEQUENCE [LARGE SCALE GENOMIC DNA]</scope>
    <source>
        <strain evidence="9 10">DSM 29873</strain>
    </source>
</reference>
<feature type="transmembrane region" description="Helical" evidence="7">
    <location>
        <begin position="352"/>
        <end position="375"/>
    </location>
</feature>
<gene>
    <name evidence="9" type="ORF">VLK81_01550</name>
</gene>
<evidence type="ECO:0000256" key="7">
    <source>
        <dbReference type="SAM" id="Phobius"/>
    </source>
</evidence>
<evidence type="ECO:0000313" key="9">
    <source>
        <dbReference type="EMBL" id="MEB3428716.1"/>
    </source>
</evidence>
<keyword evidence="5 7" id="KW-0472">Membrane</keyword>
<evidence type="ECO:0000256" key="5">
    <source>
        <dbReference type="ARBA" id="ARBA00023136"/>
    </source>
</evidence>
<comment type="similarity">
    <text evidence="6">Belongs to the ABC-4 integral membrane protein family.</text>
</comment>
<sequence length="802" mass="92737">MNNFSDIYTKYMHENKKISILNIISIIVSVGLLTLVFNFSIILRDYLKYEYSVLYTNSDISIDNVNSDFFDRVMLNNKVNGGIAVKKSHLVEEITYNRKSYDLNRFSENYTEAKKYYGDVERLVSATLVKGVFPRNNSELVVNKNLLDRLNIKANIGDKIKLSYNTPEKKLEKYYIISGLVTVDNFYSKNLVGGFMTYLDIKNEGGFDTYFYLNKNVDKQKFLDKIIDDYSLDWAINNPQVNYIYSDYRPEKVSFLISLVFTIIIYILSFGGIYTVYSAIYKKRKDDYSLLFYVGATDSQIKKIIKREILLTSLIAIPIGQILGLSILKTVGFKQLREIYVMLDSSSFKMKIYTFPNLIISLLSFFMIYVATAIVQRSEDEYGERSEYMGDRLRKKIKRKKYRIYRLFFGFKAYLARKSSLINNSSILFQKISIVTAAFLITITSISISFVKEYMIDTNKAVNDIVATLAEDTFVTDDLKEKLSSNDKILNYSFYRDLPAAFDIDGSYLNDLFYLESNKKENVTTYYNQKVLVLDDEKFKEFFGGISNRSLVQFENSDRPYYYIDEGKSKVPYKPKVDKIGIGLSSKLYKSLEVIEKTPINKEEINITKPTMVVVFTEKQASRIFGSGLNELKTSLLINLKNSTDAESVLGFLEINKMISDYFLSDYNRTNRMFSLITKYSIMFSLSILILAIFNVTNAVISNIYSRKDEIKLLSNIGLTKKELKGILNHESRRILIPASIYSIILSILILIVIERLLFYNLIFNLNILIYPLISILSTISIIYFINKITIKLSFDSLILEK</sequence>
<feature type="domain" description="ABC3 transporter permease C-terminal" evidence="8">
    <location>
        <begin position="682"/>
        <end position="783"/>
    </location>
</feature>
<proteinExistence type="inferred from homology"/>
<keyword evidence="4 7" id="KW-1133">Transmembrane helix</keyword>
<feature type="domain" description="ABC3 transporter permease C-terminal" evidence="8">
    <location>
        <begin position="260"/>
        <end position="376"/>
    </location>
</feature>
<dbReference type="PANTHER" id="PTHR30572">
    <property type="entry name" value="MEMBRANE COMPONENT OF TRANSPORTER-RELATED"/>
    <property type="match status" value="1"/>
</dbReference>
<feature type="transmembrane region" description="Helical" evidence="7">
    <location>
        <begin position="404"/>
        <end position="422"/>
    </location>
</feature>
<evidence type="ECO:0000256" key="1">
    <source>
        <dbReference type="ARBA" id="ARBA00004651"/>
    </source>
</evidence>
<feature type="transmembrane region" description="Helical" evidence="7">
    <location>
        <begin position="766"/>
        <end position="786"/>
    </location>
</feature>
<feature type="transmembrane region" description="Helical" evidence="7">
    <location>
        <begin position="428"/>
        <end position="451"/>
    </location>
</feature>
<feature type="transmembrane region" description="Helical" evidence="7">
    <location>
        <begin position="682"/>
        <end position="705"/>
    </location>
</feature>
<evidence type="ECO:0000313" key="10">
    <source>
        <dbReference type="Proteomes" id="UP001357733"/>
    </source>
</evidence>
<keyword evidence="2" id="KW-1003">Cell membrane</keyword>
<keyword evidence="10" id="KW-1185">Reference proteome</keyword>
<dbReference type="InterPro" id="IPR003838">
    <property type="entry name" value="ABC3_permease_C"/>
</dbReference>
<dbReference type="InterPro" id="IPR050250">
    <property type="entry name" value="Macrolide_Exporter_MacB"/>
</dbReference>
<accession>A0AAW9MRW1</accession>
<dbReference type="Proteomes" id="UP001357733">
    <property type="component" value="Unassembled WGS sequence"/>
</dbReference>
<evidence type="ECO:0000256" key="6">
    <source>
        <dbReference type="ARBA" id="ARBA00038076"/>
    </source>
</evidence>
<dbReference type="PANTHER" id="PTHR30572:SF4">
    <property type="entry name" value="ABC TRANSPORTER PERMEASE YTRF"/>
    <property type="match status" value="1"/>
</dbReference>
<comment type="subcellular location">
    <subcellularLocation>
        <location evidence="1">Cell membrane</location>
        <topology evidence="1">Multi-pass membrane protein</topology>
    </subcellularLocation>
</comment>
<dbReference type="RefSeq" id="WP_324618748.1">
    <property type="nucleotide sequence ID" value="NZ_JAYKOT010000001.1"/>
</dbReference>
<feature type="transmembrane region" description="Helical" evidence="7">
    <location>
        <begin position="735"/>
        <end position="754"/>
    </location>
</feature>
<dbReference type="Pfam" id="PF02687">
    <property type="entry name" value="FtsX"/>
    <property type="match status" value="2"/>
</dbReference>
<dbReference type="AlphaFoldDB" id="A0AAW9MRW1"/>
<evidence type="ECO:0000256" key="3">
    <source>
        <dbReference type="ARBA" id="ARBA00022692"/>
    </source>
</evidence>
<dbReference type="GO" id="GO:0022857">
    <property type="term" value="F:transmembrane transporter activity"/>
    <property type="evidence" value="ECO:0007669"/>
    <property type="project" value="TreeGrafter"/>
</dbReference>
<evidence type="ECO:0000256" key="2">
    <source>
        <dbReference type="ARBA" id="ARBA00022475"/>
    </source>
</evidence>
<feature type="transmembrane region" description="Helical" evidence="7">
    <location>
        <begin position="255"/>
        <end position="277"/>
    </location>
</feature>
<comment type="caution">
    <text evidence="9">The sequence shown here is derived from an EMBL/GenBank/DDBJ whole genome shotgun (WGS) entry which is preliminary data.</text>
</comment>